<dbReference type="EC" id="3.1.26.-" evidence="4"/>
<evidence type="ECO:0000256" key="3">
    <source>
        <dbReference type="ARBA" id="ARBA00022801"/>
    </source>
</evidence>
<dbReference type="AlphaFoldDB" id="A0AAV4LEJ9"/>
<dbReference type="PANTHER" id="PTHR34276">
    <property type="entry name" value="MINI-RIBONUCLEASE 3"/>
    <property type="match status" value="1"/>
</dbReference>
<dbReference type="HAMAP" id="MF_01468">
    <property type="entry name" value="RNase_Mini_III"/>
    <property type="match status" value="1"/>
</dbReference>
<evidence type="ECO:0000313" key="6">
    <source>
        <dbReference type="EMBL" id="GIM46099.1"/>
    </source>
</evidence>
<protein>
    <recommendedName>
        <fullName evidence="4">Mini-ribonuclease 3</fullName>
        <shortName evidence="4">Mini-3</shortName>
        <shortName evidence="4">Mini-RNase 3</shortName>
        <ecNumber evidence="4">3.1.26.-</ecNumber>
    </recommendedName>
    <alternativeName>
        <fullName evidence="4">Mini-RNase III</fullName>
        <shortName evidence="4">Mini-III</shortName>
    </alternativeName>
</protein>
<evidence type="ECO:0000259" key="5">
    <source>
        <dbReference type="SMART" id="SM00535"/>
    </source>
</evidence>
<dbReference type="GO" id="GO:0019843">
    <property type="term" value="F:rRNA binding"/>
    <property type="evidence" value="ECO:0007669"/>
    <property type="project" value="UniProtKB-UniRule"/>
</dbReference>
<dbReference type="InterPro" id="IPR036389">
    <property type="entry name" value="RNase_III_sf"/>
</dbReference>
<dbReference type="InterPro" id="IPR008226">
    <property type="entry name" value="Mini3_fam"/>
</dbReference>
<dbReference type="EMBL" id="BOQE01000001">
    <property type="protein sequence ID" value="GIM46099.1"/>
    <property type="molecule type" value="Genomic_DNA"/>
</dbReference>
<keyword evidence="4" id="KW-0699">rRNA-binding</keyword>
<comment type="cofactor">
    <cofactor evidence="4">
        <name>Mg(2+)</name>
        <dbReference type="ChEBI" id="CHEBI:18420"/>
    </cofactor>
</comment>
<comment type="function">
    <text evidence="4">Involved in correct processing of both the 5' and 3' ends of 23S rRNA precursor. Processes 30S rRNA precursor transcript even in absence of ribonuclease 3 (Rnc); Rnc processes 30S rRNA into smaller rRNA precursors.</text>
</comment>
<keyword evidence="4" id="KW-0694">RNA-binding</keyword>
<dbReference type="GO" id="GO:0004525">
    <property type="term" value="F:ribonuclease III activity"/>
    <property type="evidence" value="ECO:0007669"/>
    <property type="project" value="InterPro"/>
</dbReference>
<dbReference type="GO" id="GO:0005737">
    <property type="term" value="C:cytoplasm"/>
    <property type="evidence" value="ECO:0007669"/>
    <property type="project" value="UniProtKB-SubCell"/>
</dbReference>
<reference evidence="6" key="1">
    <citation type="journal article" date="2023" name="Int. J. Syst. Evol. Microbiol.">
        <title>Collibacillus ludicampi gen. nov., sp. nov., a new soil bacterium of the family Alicyclobacillaceae.</title>
        <authorList>
            <person name="Jojima T."/>
            <person name="Ioku Y."/>
            <person name="Fukuta Y."/>
            <person name="Shirasaka N."/>
            <person name="Matsumura Y."/>
            <person name="Mori M."/>
        </authorList>
    </citation>
    <scope>NUCLEOTIDE SEQUENCE</scope>
    <source>
        <strain evidence="6">TP075</strain>
    </source>
</reference>
<dbReference type="SMART" id="SM00535">
    <property type="entry name" value="RIBOc"/>
    <property type="match status" value="1"/>
</dbReference>
<feature type="domain" description="RNase III" evidence="5">
    <location>
        <begin position="2"/>
        <end position="144"/>
    </location>
</feature>
<accession>A0AAV4LEJ9</accession>
<keyword evidence="4" id="KW-0698">rRNA processing</keyword>
<organism evidence="6 7">
    <name type="scientific">Collibacillus ludicampi</name>
    <dbReference type="NCBI Taxonomy" id="2771369"/>
    <lineage>
        <taxon>Bacteria</taxon>
        <taxon>Bacillati</taxon>
        <taxon>Bacillota</taxon>
        <taxon>Bacilli</taxon>
        <taxon>Bacillales</taxon>
        <taxon>Alicyclobacillaceae</taxon>
        <taxon>Collibacillus</taxon>
    </lineage>
</organism>
<comment type="similarity">
    <text evidence="4">Belongs to the MrnC RNase family.</text>
</comment>
<gene>
    <name evidence="4 6" type="primary">mrnC</name>
    <name evidence="6" type="ORF">DNHGIG_16480</name>
</gene>
<dbReference type="Pfam" id="PF00636">
    <property type="entry name" value="Ribonuclease_3"/>
    <property type="match status" value="1"/>
</dbReference>
<evidence type="ECO:0000313" key="7">
    <source>
        <dbReference type="Proteomes" id="UP001057291"/>
    </source>
</evidence>
<dbReference type="Gene3D" id="1.10.1520.10">
    <property type="entry name" value="Ribonuclease III domain"/>
    <property type="match status" value="1"/>
</dbReference>
<keyword evidence="4" id="KW-0963">Cytoplasm</keyword>
<dbReference type="CDD" id="cd00593">
    <property type="entry name" value="RIBOc"/>
    <property type="match status" value="1"/>
</dbReference>
<dbReference type="RefSeq" id="WP_282199238.1">
    <property type="nucleotide sequence ID" value="NZ_BOQE01000001.1"/>
</dbReference>
<feature type="active site" evidence="4">
    <location>
        <position position="31"/>
    </location>
</feature>
<keyword evidence="4" id="KW-0690">Ribosome biogenesis</keyword>
<comment type="subcellular location">
    <subcellularLocation>
        <location evidence="4">Cytoplasm</location>
    </subcellularLocation>
</comment>
<comment type="subunit">
    <text evidence="4">Homodimer.</text>
</comment>
<dbReference type="PANTHER" id="PTHR34276:SF1">
    <property type="entry name" value="MINI-RIBONUCLEASE 3"/>
    <property type="match status" value="1"/>
</dbReference>
<comment type="caution">
    <text evidence="6">The sequence shown here is derived from an EMBL/GenBank/DDBJ whole genome shotgun (WGS) entry which is preliminary data.</text>
</comment>
<evidence type="ECO:0000256" key="1">
    <source>
        <dbReference type="ARBA" id="ARBA00022722"/>
    </source>
</evidence>
<dbReference type="Proteomes" id="UP001057291">
    <property type="component" value="Unassembled WGS sequence"/>
</dbReference>
<dbReference type="PIRSF" id="PIRSF005520">
    <property type="entry name" value="UCP005520"/>
    <property type="match status" value="1"/>
</dbReference>
<sequence>MTHYGEIFSLPGEEIKKPEEIPGLALAYIGDTVWDLIIRRHLLAQNEMKPDRLHKRATAYVRAKAQADVAHHLLPELTEEERSVMRRGRNAKSGSVPKNADISEYRMATGFESLLGYLYLKNRHERILELAERSIAWLDERLSKERNGPA</sequence>
<keyword evidence="3 4" id="KW-0378">Hydrolase</keyword>
<keyword evidence="2 4" id="KW-0255">Endonuclease</keyword>
<keyword evidence="7" id="KW-1185">Reference proteome</keyword>
<dbReference type="GO" id="GO:0006364">
    <property type="term" value="P:rRNA processing"/>
    <property type="evidence" value="ECO:0007669"/>
    <property type="project" value="UniProtKB-UniRule"/>
</dbReference>
<proteinExistence type="inferred from homology"/>
<evidence type="ECO:0000256" key="2">
    <source>
        <dbReference type="ARBA" id="ARBA00022759"/>
    </source>
</evidence>
<name>A0AAV4LEJ9_9BACL</name>
<keyword evidence="4" id="KW-0460">Magnesium</keyword>
<dbReference type="SUPFAM" id="SSF69065">
    <property type="entry name" value="RNase III domain-like"/>
    <property type="match status" value="1"/>
</dbReference>
<evidence type="ECO:0000256" key="4">
    <source>
        <dbReference type="HAMAP-Rule" id="MF_01468"/>
    </source>
</evidence>
<keyword evidence="1 4" id="KW-0540">Nuclease</keyword>
<dbReference type="InterPro" id="IPR000999">
    <property type="entry name" value="RNase_III_dom"/>
</dbReference>